<dbReference type="AlphaFoldDB" id="A0AAD3D3U3"/>
<reference evidence="1 2" key="1">
    <citation type="journal article" date="2021" name="Sci. Rep.">
        <title>The genome of the diatom Chaetoceros tenuissimus carries an ancient integrated fragment of an extant virus.</title>
        <authorList>
            <person name="Hongo Y."/>
            <person name="Kimura K."/>
            <person name="Takaki Y."/>
            <person name="Yoshida Y."/>
            <person name="Baba S."/>
            <person name="Kobayashi G."/>
            <person name="Nagasaki K."/>
            <person name="Hano T."/>
            <person name="Tomaru Y."/>
        </authorList>
    </citation>
    <scope>NUCLEOTIDE SEQUENCE [LARGE SCALE GENOMIC DNA]</scope>
    <source>
        <strain evidence="1 2">NIES-3715</strain>
    </source>
</reference>
<name>A0AAD3D3U3_9STRA</name>
<evidence type="ECO:0000313" key="1">
    <source>
        <dbReference type="EMBL" id="GFH57356.1"/>
    </source>
</evidence>
<dbReference type="EMBL" id="BLLK01000058">
    <property type="protein sequence ID" value="GFH57356.1"/>
    <property type="molecule type" value="Genomic_DNA"/>
</dbReference>
<comment type="caution">
    <text evidence="1">The sequence shown here is derived from an EMBL/GenBank/DDBJ whole genome shotgun (WGS) entry which is preliminary data.</text>
</comment>
<dbReference type="Proteomes" id="UP001054902">
    <property type="component" value="Unassembled WGS sequence"/>
</dbReference>
<accession>A0AAD3D3U3</accession>
<sequence>MKQNNDSMSSHELPESVQSATSIAYRSTGLGLYGAAMRYIGMPLEKIALYMNSAQVSGKNQLQQAITLTFQDGKFAPYRVVGPASGVAWFLQYSVMGMVFQVVDKSFSQALGIEQMCYGSQLMEDPKEDANIKKSTDPNAALKTCSKILLAPMIAGMVESTVSNRAEVQRYFGIQKFAQIEKSLKWNPLSRICGPAFLANSSRNCIMSATSFVITPVLYRQYFPQEKKSQGSLFWFGLGVNIFIGNIVAITQQALWGRALDYTVAGSTAARNIHYKSVIQEGLAKEGKAAFFTVPKWASRVMMNAPVQGTLPWFYNEVLPLGEGNVLSAVKSVYSLFLGESSSSKASPNTIREASFGGEIATSPSK</sequence>
<organism evidence="1 2">
    <name type="scientific">Chaetoceros tenuissimus</name>
    <dbReference type="NCBI Taxonomy" id="426638"/>
    <lineage>
        <taxon>Eukaryota</taxon>
        <taxon>Sar</taxon>
        <taxon>Stramenopiles</taxon>
        <taxon>Ochrophyta</taxon>
        <taxon>Bacillariophyta</taxon>
        <taxon>Coscinodiscophyceae</taxon>
        <taxon>Chaetocerotophycidae</taxon>
        <taxon>Chaetocerotales</taxon>
        <taxon>Chaetocerotaceae</taxon>
        <taxon>Chaetoceros</taxon>
    </lineage>
</organism>
<evidence type="ECO:0000313" key="2">
    <source>
        <dbReference type="Proteomes" id="UP001054902"/>
    </source>
</evidence>
<keyword evidence="2" id="KW-1185">Reference proteome</keyword>
<protein>
    <submittedName>
        <fullName evidence="1">Uncharacterized protein</fullName>
    </submittedName>
</protein>
<proteinExistence type="predicted"/>
<gene>
    <name evidence="1" type="ORF">CTEN210_13832</name>
</gene>